<dbReference type="RefSeq" id="WP_338731376.1">
    <property type="nucleotide sequence ID" value="NZ_CP136924.1"/>
</dbReference>
<evidence type="ECO:0000313" key="1">
    <source>
        <dbReference type="EMBL" id="WXA02459.1"/>
    </source>
</evidence>
<reference evidence="2 3" key="1">
    <citation type="submission" date="2023-10" db="EMBL/GenBank/DDBJ databases">
        <title>Culture-based analysis of two novel bacteria associated with mangrove crab gills.</title>
        <authorList>
            <person name="Yang X."/>
            <person name="Garuglieri E."/>
            <person name="Van Goethem M.W."/>
            <person name="Fusi M."/>
            <person name="Marasco R."/>
            <person name="Daffonchio D.G."/>
        </authorList>
    </citation>
    <scope>NUCLEOTIDE SEQUENCE</scope>
    <source>
        <strain evidence="2">UG2-1</strain>
        <strain evidence="1">UG2-2</strain>
        <strain evidence="3">UG2_2</strain>
    </source>
</reference>
<name>A0AAU6P4K8_9FLAO</name>
<dbReference type="EMBL" id="CP136924">
    <property type="protein sequence ID" value="WXA02459.1"/>
    <property type="molecule type" value="Genomic_DNA"/>
</dbReference>
<evidence type="ECO:0000313" key="3">
    <source>
        <dbReference type="Proteomes" id="UP001368318"/>
    </source>
</evidence>
<sequence length="207" mass="24333">MYSVEEIRENYKGFSDSKIENIAKKESKGLRKEVLGILKEEIEKRNLDKNLINWVETETKTYDGIERDSLIKKIQNLNCPKCSEKKDRLYGFEINKVVSVILFANDTRNEKILCLSCGKKAKLKAIFITFFAGWWSRRGILLTPWIVIKDSFNFLFINKISDKIINRLIDENTGHFRRKGTENGTLNRLIKRRNEKEILENEGYDFT</sequence>
<accession>A0AAU6P4K8</accession>
<gene>
    <name evidence="2" type="ORF">R3L15_09615</name>
    <name evidence="1" type="ORF">R3L16_11970</name>
</gene>
<organism evidence="2">
    <name type="scientific">Mangrovimonas cancribranchiae</name>
    <dbReference type="NCBI Taxonomy" id="3080055"/>
    <lineage>
        <taxon>Bacteria</taxon>
        <taxon>Pseudomonadati</taxon>
        <taxon>Bacteroidota</taxon>
        <taxon>Flavobacteriia</taxon>
        <taxon>Flavobacteriales</taxon>
        <taxon>Flavobacteriaceae</taxon>
        <taxon>Mangrovimonas</taxon>
    </lineage>
</organism>
<keyword evidence="3" id="KW-1185">Reference proteome</keyword>
<dbReference type="AlphaFoldDB" id="A0AAU6P4K8"/>
<dbReference type="EMBL" id="CP136925">
    <property type="protein sequence ID" value="WXA12379.1"/>
    <property type="molecule type" value="Genomic_DNA"/>
</dbReference>
<dbReference type="KEGG" id="mcaa:R3L15_09615"/>
<protein>
    <submittedName>
        <fullName evidence="2">Uncharacterized protein</fullName>
    </submittedName>
</protein>
<dbReference type="Proteomes" id="UP001368318">
    <property type="component" value="Chromosome"/>
</dbReference>
<evidence type="ECO:0000313" key="2">
    <source>
        <dbReference type="EMBL" id="WXA12379.1"/>
    </source>
</evidence>
<proteinExistence type="predicted"/>